<protein>
    <recommendedName>
        <fullName evidence="1">F-box/LRR-repeat protein 15/At3g58940/PEG3-like LRR domain-containing protein</fullName>
    </recommendedName>
</protein>
<evidence type="ECO:0000313" key="3">
    <source>
        <dbReference type="Proteomes" id="UP001281410"/>
    </source>
</evidence>
<comment type="caution">
    <text evidence="2">The sequence shown here is derived from an EMBL/GenBank/DDBJ whole genome shotgun (WGS) entry which is preliminary data.</text>
</comment>
<dbReference type="Pfam" id="PF24758">
    <property type="entry name" value="LRR_At5g56370"/>
    <property type="match status" value="1"/>
</dbReference>
<dbReference type="Proteomes" id="UP001281410">
    <property type="component" value="Unassembled WGS sequence"/>
</dbReference>
<keyword evidence="3" id="KW-1185">Reference proteome</keyword>
<feature type="domain" description="F-box/LRR-repeat protein 15/At3g58940/PEG3-like LRR" evidence="1">
    <location>
        <begin position="8"/>
        <end position="115"/>
    </location>
</feature>
<dbReference type="PANTHER" id="PTHR31900">
    <property type="entry name" value="F-BOX/RNI SUPERFAMILY PROTEIN-RELATED"/>
    <property type="match status" value="1"/>
</dbReference>
<organism evidence="2 3">
    <name type="scientific">Dipteronia sinensis</name>
    <dbReference type="NCBI Taxonomy" id="43782"/>
    <lineage>
        <taxon>Eukaryota</taxon>
        <taxon>Viridiplantae</taxon>
        <taxon>Streptophyta</taxon>
        <taxon>Embryophyta</taxon>
        <taxon>Tracheophyta</taxon>
        <taxon>Spermatophyta</taxon>
        <taxon>Magnoliopsida</taxon>
        <taxon>eudicotyledons</taxon>
        <taxon>Gunneridae</taxon>
        <taxon>Pentapetalae</taxon>
        <taxon>rosids</taxon>
        <taxon>malvids</taxon>
        <taxon>Sapindales</taxon>
        <taxon>Sapindaceae</taxon>
        <taxon>Hippocastanoideae</taxon>
        <taxon>Acereae</taxon>
        <taxon>Dipteronia</taxon>
    </lineage>
</organism>
<sequence length="214" mass="24429">MDVITKFNLQELDLMIQSRDKIELPQCILNCRSLVSLKLSLHRLGTFSGLKKCMFPGFSRLKSLELCYVMFMDSLSLANFVSSCPHLERMSLDYCSFVDDNIIEITATSLKDLSIILPERSMLFKGPISREQTIKFELKVACPNLVSLKVVSLRSHKFSFQDMNSLQNFLMDLDRPDDNLKVEQCCHALSKMLKGVCNVKALKEMISFEVSLII</sequence>
<dbReference type="EMBL" id="JANJYJ010000007">
    <property type="protein sequence ID" value="KAK3199550.1"/>
    <property type="molecule type" value="Genomic_DNA"/>
</dbReference>
<name>A0AAE0A321_9ROSI</name>
<proteinExistence type="predicted"/>
<dbReference type="PANTHER" id="PTHR31900:SF30">
    <property type="entry name" value="SUPERFAMILY PROTEIN, PUTATIVE-RELATED"/>
    <property type="match status" value="1"/>
</dbReference>
<dbReference type="SUPFAM" id="SSF52047">
    <property type="entry name" value="RNI-like"/>
    <property type="match status" value="1"/>
</dbReference>
<gene>
    <name evidence="2" type="ORF">Dsin_022965</name>
</gene>
<accession>A0AAE0A321</accession>
<dbReference type="InterPro" id="IPR050232">
    <property type="entry name" value="FBL13/AtMIF1-like"/>
</dbReference>
<evidence type="ECO:0000313" key="2">
    <source>
        <dbReference type="EMBL" id="KAK3199550.1"/>
    </source>
</evidence>
<dbReference type="InterPro" id="IPR032675">
    <property type="entry name" value="LRR_dom_sf"/>
</dbReference>
<dbReference type="Gene3D" id="3.80.10.10">
    <property type="entry name" value="Ribonuclease Inhibitor"/>
    <property type="match status" value="1"/>
</dbReference>
<dbReference type="AlphaFoldDB" id="A0AAE0A321"/>
<evidence type="ECO:0000259" key="1">
    <source>
        <dbReference type="Pfam" id="PF24758"/>
    </source>
</evidence>
<reference evidence="2" key="1">
    <citation type="journal article" date="2023" name="Plant J.">
        <title>Genome sequences and population genomics provide insights into the demographic history, inbreeding, and mutation load of two 'living fossil' tree species of Dipteronia.</title>
        <authorList>
            <person name="Feng Y."/>
            <person name="Comes H.P."/>
            <person name="Chen J."/>
            <person name="Zhu S."/>
            <person name="Lu R."/>
            <person name="Zhang X."/>
            <person name="Li P."/>
            <person name="Qiu J."/>
            <person name="Olsen K.M."/>
            <person name="Qiu Y."/>
        </authorList>
    </citation>
    <scope>NUCLEOTIDE SEQUENCE</scope>
    <source>
        <strain evidence="2">NBL</strain>
    </source>
</reference>
<dbReference type="InterPro" id="IPR055411">
    <property type="entry name" value="LRR_FXL15/At3g58940/PEG3-like"/>
</dbReference>